<proteinExistence type="predicted"/>
<accession>A0A7Y9XVU2</accession>
<evidence type="ECO:0000256" key="4">
    <source>
        <dbReference type="ARBA" id="ARBA00022801"/>
    </source>
</evidence>
<dbReference type="Pfam" id="PF01551">
    <property type="entry name" value="Peptidase_M23"/>
    <property type="match status" value="1"/>
</dbReference>
<organism evidence="9 10">
    <name type="scientific">Novosphingobium marinum</name>
    <dbReference type="NCBI Taxonomy" id="1514948"/>
    <lineage>
        <taxon>Bacteria</taxon>
        <taxon>Pseudomonadati</taxon>
        <taxon>Pseudomonadota</taxon>
        <taxon>Alphaproteobacteria</taxon>
        <taxon>Sphingomonadales</taxon>
        <taxon>Sphingomonadaceae</taxon>
        <taxon>Novosphingobium</taxon>
    </lineage>
</organism>
<gene>
    <name evidence="9" type="ORF">FHS75_001791</name>
</gene>
<dbReference type="Gene3D" id="2.70.70.10">
    <property type="entry name" value="Glucose Permease (Domain IIA)"/>
    <property type="match status" value="1"/>
</dbReference>
<dbReference type="EMBL" id="JACBZF010000002">
    <property type="protein sequence ID" value="NYH95472.1"/>
    <property type="molecule type" value="Genomic_DNA"/>
</dbReference>
<name>A0A7Y9XVU2_9SPHN</name>
<dbReference type="PANTHER" id="PTHR21666">
    <property type="entry name" value="PEPTIDASE-RELATED"/>
    <property type="match status" value="1"/>
</dbReference>
<evidence type="ECO:0000259" key="8">
    <source>
        <dbReference type="Pfam" id="PF01551"/>
    </source>
</evidence>
<evidence type="ECO:0000313" key="10">
    <source>
        <dbReference type="Proteomes" id="UP000522081"/>
    </source>
</evidence>
<evidence type="ECO:0000256" key="7">
    <source>
        <dbReference type="SAM" id="Phobius"/>
    </source>
</evidence>
<reference evidence="9 10" key="1">
    <citation type="submission" date="2020-07" db="EMBL/GenBank/DDBJ databases">
        <title>Genomic Encyclopedia of Type Strains, Phase IV (KMG-IV): sequencing the most valuable type-strain genomes for metagenomic binning, comparative biology and taxonomic classification.</title>
        <authorList>
            <person name="Goeker M."/>
        </authorList>
    </citation>
    <scope>NUCLEOTIDE SEQUENCE [LARGE SCALE GENOMIC DNA]</scope>
    <source>
        <strain evidence="9 10">DSM 29043</strain>
    </source>
</reference>
<dbReference type="CDD" id="cd12797">
    <property type="entry name" value="M23_peptidase"/>
    <property type="match status" value="1"/>
</dbReference>
<keyword evidence="6" id="KW-0482">Metalloprotease</keyword>
<keyword evidence="5" id="KW-0862">Zinc</keyword>
<keyword evidence="3" id="KW-0479">Metal-binding</keyword>
<dbReference type="SUPFAM" id="SSF51261">
    <property type="entry name" value="Duplicated hybrid motif"/>
    <property type="match status" value="1"/>
</dbReference>
<feature type="domain" description="M23ase beta-sheet core" evidence="8">
    <location>
        <begin position="111"/>
        <end position="204"/>
    </location>
</feature>
<dbReference type="InterPro" id="IPR011055">
    <property type="entry name" value="Dup_hybrid_motif"/>
</dbReference>
<dbReference type="RefSeq" id="WP_179407318.1">
    <property type="nucleotide sequence ID" value="NZ_BMGF01000002.1"/>
</dbReference>
<sequence length="226" mass="23652">MRKRPGTLPRTIAVTAIVTSMVWIGLGAWLFNRHIVAEHDQAGLVADAGLQQPEPRGAQPAGPDPADYPALGIPVDRVRIAASGLAIPVAGVAQSDLVDTFADSRAAGARRHDAIDIMAPDGTPVLAAAEGTVEKLFVSDAGGKTIYVRTPDGRRIHYYAHLADYAAGLKEGETVARGQVLGIVGSSGNADPEAPHLHFAIMATEPQRSWSDSSAALNPYPLLGGR</sequence>
<dbReference type="PANTHER" id="PTHR21666:SF288">
    <property type="entry name" value="CELL DIVISION PROTEIN YTFB"/>
    <property type="match status" value="1"/>
</dbReference>
<protein>
    <submittedName>
        <fullName evidence="9">Murein DD-endopeptidase MepM/ murein hydrolase activator NlpD</fullName>
    </submittedName>
</protein>
<keyword evidence="7" id="KW-1133">Transmembrane helix</keyword>
<keyword evidence="2" id="KW-0645">Protease</keyword>
<evidence type="ECO:0000256" key="2">
    <source>
        <dbReference type="ARBA" id="ARBA00022670"/>
    </source>
</evidence>
<dbReference type="InterPro" id="IPR016047">
    <property type="entry name" value="M23ase_b-sheet_dom"/>
</dbReference>
<dbReference type="GO" id="GO:0004222">
    <property type="term" value="F:metalloendopeptidase activity"/>
    <property type="evidence" value="ECO:0007669"/>
    <property type="project" value="TreeGrafter"/>
</dbReference>
<evidence type="ECO:0000256" key="3">
    <source>
        <dbReference type="ARBA" id="ARBA00022723"/>
    </source>
</evidence>
<dbReference type="InterPro" id="IPR050570">
    <property type="entry name" value="Cell_wall_metabolism_enzyme"/>
</dbReference>
<evidence type="ECO:0000256" key="1">
    <source>
        <dbReference type="ARBA" id="ARBA00001947"/>
    </source>
</evidence>
<evidence type="ECO:0000256" key="6">
    <source>
        <dbReference type="ARBA" id="ARBA00023049"/>
    </source>
</evidence>
<evidence type="ECO:0000313" key="9">
    <source>
        <dbReference type="EMBL" id="NYH95472.1"/>
    </source>
</evidence>
<keyword evidence="7" id="KW-0812">Transmembrane</keyword>
<keyword evidence="4 9" id="KW-0378">Hydrolase</keyword>
<dbReference type="GO" id="GO:0046872">
    <property type="term" value="F:metal ion binding"/>
    <property type="evidence" value="ECO:0007669"/>
    <property type="project" value="UniProtKB-KW"/>
</dbReference>
<keyword evidence="10" id="KW-1185">Reference proteome</keyword>
<keyword evidence="7" id="KW-0472">Membrane</keyword>
<evidence type="ECO:0000256" key="5">
    <source>
        <dbReference type="ARBA" id="ARBA00022833"/>
    </source>
</evidence>
<dbReference type="GO" id="GO:0006508">
    <property type="term" value="P:proteolysis"/>
    <property type="evidence" value="ECO:0007669"/>
    <property type="project" value="UniProtKB-KW"/>
</dbReference>
<comment type="caution">
    <text evidence="9">The sequence shown here is derived from an EMBL/GenBank/DDBJ whole genome shotgun (WGS) entry which is preliminary data.</text>
</comment>
<comment type="cofactor">
    <cofactor evidence="1">
        <name>Zn(2+)</name>
        <dbReference type="ChEBI" id="CHEBI:29105"/>
    </cofactor>
</comment>
<dbReference type="Proteomes" id="UP000522081">
    <property type="component" value="Unassembled WGS sequence"/>
</dbReference>
<dbReference type="AlphaFoldDB" id="A0A7Y9XVU2"/>
<feature type="transmembrane region" description="Helical" evidence="7">
    <location>
        <begin position="12"/>
        <end position="31"/>
    </location>
</feature>